<feature type="compositionally biased region" description="Polar residues" evidence="1">
    <location>
        <begin position="824"/>
        <end position="844"/>
    </location>
</feature>
<accession>A0ABP0ZN25</accession>
<sequence length="887" mass="100197">MSSTVISFNLPYSYKIDPKATNKTAGFQTYYETTTGLWREHKNPENGESYYTMDNLAQLVDEINKVNKAVASDLDFAEYTNPSLNNQQIAVTIRGSEEFAKEAKSSILRKYNSLAVKTIEITETEFMMIDENFVTEMKNLCTRFQVEVIINNKRFTQGGQETAPASGPVYCIHIVGYIENVTQCETGLKVLIDSCLNKYVVDAYSLPLSMVPIIGGFELKNFSEVALQTNSNIYVPDLLPNLFNSNIVSGNGDLHLWLTAKNAVELLLAKSILDKLIASEPQLKTKSLSIDNWKLNLMIMNNQKEIIDLMLKYAVFIQLPSLGENDSTEVIVQGTNPETIDECIKEVSLITAQYYTASFSSGAASQVLEACHYTSECILKSTSEVGVEIVGKSQRIKALLNSSLKSFPTTVRLELNNDQKDFISGKKNGKLVKILNQTSNIPTITFSNNNDYNLYIEVASPRADIAVKAIELIELELPSEYKYFIPEIFHRAVIGGGSVIQAITKRYNVFTKFSSVCNQSTNAYSLRREPNVLIKCPRKNMQNIPLVKHEIDQLVYQYSMNDAYQQRKTTVYYNIKFQIMKHHYLLLVNNNKLPLINRLEQEYNSFIDFPTSINNFKSSNVIEFNIKGAEGKIKSCAKQLANLVLPQSYEFKFAANKIKYHGCFKNSRDFEEQVVIPFKLLLGYDIIVNETPLDSQLPYHQIMMSYYDNSKLPEAIEAMTYWLRERGFLIYEKSQMSYNPILESTMPSPTRSNMMPVSMPAPMQVQFSPIPLQPISNTTFNNISPTGSPIRKLQQLASPPALGSSPSNQGYYMVSPSRQQLMMRSSPVKSNFSSPQFAPQSPTRPSRARYNGQVGGYDQLSPVKLSPSKFQSLARPVYAMNTYVYNV</sequence>
<dbReference type="Gene3D" id="3.30.1370.10">
    <property type="entry name" value="K Homology domain, type 1"/>
    <property type="match status" value="1"/>
</dbReference>
<proteinExistence type="predicted"/>
<keyword evidence="4" id="KW-1185">Reference proteome</keyword>
<dbReference type="InterPro" id="IPR056553">
    <property type="entry name" value="KH_Mug60-KHD4"/>
</dbReference>
<name>A0ABP0ZN25_9ASCO</name>
<feature type="region of interest" description="Disordered" evidence="1">
    <location>
        <begin position="824"/>
        <end position="855"/>
    </location>
</feature>
<evidence type="ECO:0000259" key="2">
    <source>
        <dbReference type="Pfam" id="PF24563"/>
    </source>
</evidence>
<evidence type="ECO:0000256" key="1">
    <source>
        <dbReference type="SAM" id="MobiDB-lite"/>
    </source>
</evidence>
<protein>
    <recommendedName>
        <fullName evidence="2">Mug60/KHD4 KH type I domain-containing protein</fullName>
    </recommendedName>
</protein>
<dbReference type="Pfam" id="PF24563">
    <property type="entry name" value="KH_Mug60-KHD4"/>
    <property type="match status" value="1"/>
</dbReference>
<dbReference type="InterPro" id="IPR036612">
    <property type="entry name" value="KH_dom_type_1_sf"/>
</dbReference>
<evidence type="ECO:0000313" key="4">
    <source>
        <dbReference type="Proteomes" id="UP001497383"/>
    </source>
</evidence>
<feature type="domain" description="Mug60/KHD4 KH type I" evidence="2">
    <location>
        <begin position="286"/>
        <end position="355"/>
    </location>
</feature>
<organism evidence="3 4">
    <name type="scientific">Lodderomyces beijingensis</name>
    <dbReference type="NCBI Taxonomy" id="1775926"/>
    <lineage>
        <taxon>Eukaryota</taxon>
        <taxon>Fungi</taxon>
        <taxon>Dikarya</taxon>
        <taxon>Ascomycota</taxon>
        <taxon>Saccharomycotina</taxon>
        <taxon>Pichiomycetes</taxon>
        <taxon>Debaryomycetaceae</taxon>
        <taxon>Candida/Lodderomyces clade</taxon>
        <taxon>Lodderomyces</taxon>
    </lineage>
</organism>
<dbReference type="GeneID" id="92208498"/>
<dbReference type="Proteomes" id="UP001497383">
    <property type="component" value="Chromosome 4"/>
</dbReference>
<evidence type="ECO:0000313" key="3">
    <source>
        <dbReference type="EMBL" id="CAK9439078.1"/>
    </source>
</evidence>
<gene>
    <name evidence="3" type="ORF">LODBEIA_P33020</name>
</gene>
<dbReference type="EMBL" id="OZ022408">
    <property type="protein sequence ID" value="CAK9439078.1"/>
    <property type="molecule type" value="Genomic_DNA"/>
</dbReference>
<dbReference type="RefSeq" id="XP_066830240.1">
    <property type="nucleotide sequence ID" value="XM_066973398.1"/>
</dbReference>
<reference evidence="3 4" key="1">
    <citation type="submission" date="2024-03" db="EMBL/GenBank/DDBJ databases">
        <authorList>
            <person name="Brejova B."/>
        </authorList>
    </citation>
    <scope>NUCLEOTIDE SEQUENCE [LARGE SCALE GENOMIC DNA]</scope>
    <source>
        <strain evidence="3 4">CBS 14171</strain>
    </source>
</reference>